<organism evidence="2 3">
    <name type="scientific">Trichonephila inaurata madagascariensis</name>
    <dbReference type="NCBI Taxonomy" id="2747483"/>
    <lineage>
        <taxon>Eukaryota</taxon>
        <taxon>Metazoa</taxon>
        <taxon>Ecdysozoa</taxon>
        <taxon>Arthropoda</taxon>
        <taxon>Chelicerata</taxon>
        <taxon>Arachnida</taxon>
        <taxon>Araneae</taxon>
        <taxon>Araneomorphae</taxon>
        <taxon>Entelegynae</taxon>
        <taxon>Araneoidea</taxon>
        <taxon>Nephilidae</taxon>
        <taxon>Trichonephila</taxon>
        <taxon>Trichonephila inaurata</taxon>
    </lineage>
</organism>
<reference evidence="2" key="1">
    <citation type="submission" date="2020-08" db="EMBL/GenBank/DDBJ databases">
        <title>Multicomponent nature underlies the extraordinary mechanical properties of spider dragline silk.</title>
        <authorList>
            <person name="Kono N."/>
            <person name="Nakamura H."/>
            <person name="Mori M."/>
            <person name="Yoshida Y."/>
            <person name="Ohtoshi R."/>
            <person name="Malay A.D."/>
            <person name="Moran D.A.P."/>
            <person name="Tomita M."/>
            <person name="Numata K."/>
            <person name="Arakawa K."/>
        </authorList>
    </citation>
    <scope>NUCLEOTIDE SEQUENCE</scope>
</reference>
<comment type="caution">
    <text evidence="2">The sequence shown here is derived from an EMBL/GenBank/DDBJ whole genome shotgun (WGS) entry which is preliminary data.</text>
</comment>
<evidence type="ECO:0000256" key="1">
    <source>
        <dbReference type="SAM" id="SignalP"/>
    </source>
</evidence>
<dbReference type="AlphaFoldDB" id="A0A8X6MKC9"/>
<protein>
    <recommendedName>
        <fullName evidence="4">Antistasin-like domain-containing protein</fullName>
    </recommendedName>
</protein>
<evidence type="ECO:0000313" key="3">
    <source>
        <dbReference type="Proteomes" id="UP000886998"/>
    </source>
</evidence>
<feature type="signal peptide" evidence="1">
    <location>
        <begin position="1"/>
        <end position="19"/>
    </location>
</feature>
<dbReference type="OrthoDB" id="10384161at2759"/>
<name>A0A8X6MKC9_9ARAC</name>
<accession>A0A8X6MKC9</accession>
<proteinExistence type="predicted"/>
<keyword evidence="3" id="KW-1185">Reference proteome</keyword>
<dbReference type="Proteomes" id="UP000886998">
    <property type="component" value="Unassembled WGS sequence"/>
</dbReference>
<keyword evidence="1" id="KW-0732">Signal</keyword>
<gene>
    <name evidence="2" type="ORF">TNIN_482011</name>
</gene>
<dbReference type="EMBL" id="BMAV01028229">
    <property type="protein sequence ID" value="GFS66123.1"/>
    <property type="molecule type" value="Genomic_DNA"/>
</dbReference>
<sequence>MKCLIALLFLEVIIKLIDGQRHHHSKDIVCDPVACVDPCKLNTNPGGCPFCDCGDENGACPVTCPSPCFLEPVENGGCPICVCPIIPPETDSDDGACADTCPSPCFLEPVENGGCPICVCPIIPPEPSGKRVSNSKDTTPPEANRC</sequence>
<evidence type="ECO:0000313" key="2">
    <source>
        <dbReference type="EMBL" id="GFS66123.1"/>
    </source>
</evidence>
<evidence type="ECO:0008006" key="4">
    <source>
        <dbReference type="Google" id="ProtNLM"/>
    </source>
</evidence>
<feature type="chain" id="PRO_5036446536" description="Antistasin-like domain-containing protein" evidence="1">
    <location>
        <begin position="20"/>
        <end position="146"/>
    </location>
</feature>